<evidence type="ECO:0000256" key="1">
    <source>
        <dbReference type="ARBA" id="ARBA00011073"/>
    </source>
</evidence>
<dbReference type="GO" id="GO:0004252">
    <property type="term" value="F:serine-type endopeptidase activity"/>
    <property type="evidence" value="ECO:0007669"/>
    <property type="project" value="InterPro"/>
</dbReference>
<keyword evidence="2" id="KW-0645">Protease</keyword>
<dbReference type="GO" id="GO:0005975">
    <property type="term" value="P:carbohydrate metabolic process"/>
    <property type="evidence" value="ECO:0007669"/>
    <property type="project" value="UniProtKB-ARBA"/>
</dbReference>
<dbReference type="RefSeq" id="WP_122976412.1">
    <property type="nucleotide sequence ID" value="NZ_BOMX01000062.1"/>
</dbReference>
<gene>
    <name evidence="7" type="ORF">FHX34_107387</name>
</gene>
<dbReference type="PROSITE" id="PS51892">
    <property type="entry name" value="SUBTILASE"/>
    <property type="match status" value="1"/>
</dbReference>
<dbReference type="OrthoDB" id="5240330at2"/>
<dbReference type="Gene3D" id="3.40.50.200">
    <property type="entry name" value="Peptidase S8/S53 domain"/>
    <property type="match status" value="1"/>
</dbReference>
<dbReference type="InterPro" id="IPR036852">
    <property type="entry name" value="Peptidase_S8/S53_dom_sf"/>
</dbReference>
<reference evidence="7 8" key="1">
    <citation type="submission" date="2019-06" db="EMBL/GenBank/DDBJ databases">
        <title>Sequencing the genomes of 1000 actinobacteria strains.</title>
        <authorList>
            <person name="Klenk H.-P."/>
        </authorList>
    </citation>
    <scope>NUCLEOTIDE SEQUENCE [LARGE SCALE GENOMIC DNA]</scope>
    <source>
        <strain evidence="7 8">DSM 43866</strain>
    </source>
</reference>
<dbReference type="Pfam" id="PF17957">
    <property type="entry name" value="Big_7"/>
    <property type="match status" value="1"/>
</dbReference>
<proteinExistence type="inferred from homology"/>
<protein>
    <submittedName>
        <fullName evidence="7">Subtilase family protein</fullName>
    </submittedName>
</protein>
<evidence type="ECO:0000256" key="3">
    <source>
        <dbReference type="ARBA" id="ARBA00022801"/>
    </source>
</evidence>
<evidence type="ECO:0000313" key="8">
    <source>
        <dbReference type="Proteomes" id="UP000320239"/>
    </source>
</evidence>
<dbReference type="SUPFAM" id="SSF52743">
    <property type="entry name" value="Subtilisin-like"/>
    <property type="match status" value="1"/>
</dbReference>
<dbReference type="GO" id="GO:0006508">
    <property type="term" value="P:proteolysis"/>
    <property type="evidence" value="ECO:0007669"/>
    <property type="project" value="UniProtKB-KW"/>
</dbReference>
<organism evidence="7 8">
    <name type="scientific">Actinoplanes teichomyceticus</name>
    <dbReference type="NCBI Taxonomy" id="1867"/>
    <lineage>
        <taxon>Bacteria</taxon>
        <taxon>Bacillati</taxon>
        <taxon>Actinomycetota</taxon>
        <taxon>Actinomycetes</taxon>
        <taxon>Micromonosporales</taxon>
        <taxon>Micromonosporaceae</taxon>
        <taxon>Actinoplanes</taxon>
    </lineage>
</organism>
<evidence type="ECO:0000259" key="6">
    <source>
        <dbReference type="Pfam" id="PF00082"/>
    </source>
</evidence>
<evidence type="ECO:0000313" key="7">
    <source>
        <dbReference type="EMBL" id="TWG10889.1"/>
    </source>
</evidence>
<comment type="caution">
    <text evidence="7">The sequence shown here is derived from an EMBL/GenBank/DDBJ whole genome shotgun (WGS) entry which is preliminary data.</text>
</comment>
<evidence type="ECO:0000256" key="5">
    <source>
        <dbReference type="PROSITE-ProRule" id="PRU01240"/>
    </source>
</evidence>
<dbReference type="EMBL" id="VIWY01000007">
    <property type="protein sequence ID" value="TWG10889.1"/>
    <property type="molecule type" value="Genomic_DNA"/>
</dbReference>
<comment type="similarity">
    <text evidence="1 5">Belongs to the peptidase S8 family.</text>
</comment>
<accession>A0A561VH03</accession>
<dbReference type="PANTHER" id="PTHR43806:SF11">
    <property type="entry name" value="CEREVISIN-RELATED"/>
    <property type="match status" value="1"/>
</dbReference>
<dbReference type="Pfam" id="PF00082">
    <property type="entry name" value="Peptidase_S8"/>
    <property type="match status" value="1"/>
</dbReference>
<evidence type="ECO:0000256" key="2">
    <source>
        <dbReference type="ARBA" id="ARBA00022670"/>
    </source>
</evidence>
<dbReference type="Gene3D" id="2.60.40.10">
    <property type="entry name" value="Immunoglobulins"/>
    <property type="match status" value="2"/>
</dbReference>
<evidence type="ECO:0000256" key="4">
    <source>
        <dbReference type="ARBA" id="ARBA00022825"/>
    </source>
</evidence>
<keyword evidence="8" id="KW-1185">Reference proteome</keyword>
<sequence>MPFTVGLAPGVDAAALFERLNVEFYGSIETIAQLNAVQANLYYEPDKYGLGYDKLLDALRADPQVRYAEKEELAYQFPPAAHTLDGSELDIVRLPRVRSGSAPVTVAVIGNGVTPNQELPAERVVAGYDATEIYRRTTDLTGRGTMAAGIIAGDSGICSSCKIMPIRLTLESDTTQSLSDSLARGIVWATDNGAQVITTTAYLHFDTTLIREAVRYATERGVLMVASASTDAHQGRRVFPAGFDDVLAVSAVTTSGQDTMRGNHNTETDRWIDVAAAEGVPAVDHNNESKVLAGVEGSTAVVAGTVALAFASRPGVTAAEVRKAITDTTTTDGVSLPLLNAGTAVYSLTGQDSADPEITSTGLTTDQLITDVMSFRPSAVDDTAVTRMELYVGGDKVATRWNPWQSMNWSPPENFNGRIALTLRAVDVAGRSSSATTTVRVDTAGPAGSIVSPAAGARVRGSVEVVFRGAADVASAEVNGVAMKRAGSDWSATVAPSGGRLVVEATDKDGYRSRFTQTVVVDNDGPAATVNPKQNTRVRGTFTTSLTAVNDASGVAKAELWANGKYLGAGYSKKVATGQSSGNVKLVWKLTDRLGNTRSYTRTVIADNKAPSLSITKAPGDKAKVKGTVQVTVKASDASGIARIELSVNGKVVATDKTAGYVLRVNTDKQKKTMKVRVCAYDKLGNIAYTGTRTWYRR</sequence>
<dbReference type="Proteomes" id="UP000320239">
    <property type="component" value="Unassembled WGS sequence"/>
</dbReference>
<dbReference type="AlphaFoldDB" id="A0A561VH03"/>
<name>A0A561VH03_ACTTI</name>
<dbReference type="PANTHER" id="PTHR43806">
    <property type="entry name" value="PEPTIDASE S8"/>
    <property type="match status" value="1"/>
</dbReference>
<comment type="caution">
    <text evidence="5">Lacks conserved residue(s) required for the propagation of feature annotation.</text>
</comment>
<dbReference type="InterPro" id="IPR013783">
    <property type="entry name" value="Ig-like_fold"/>
</dbReference>
<dbReference type="InterPro" id="IPR050131">
    <property type="entry name" value="Peptidase_S8_subtilisin-like"/>
</dbReference>
<feature type="domain" description="Peptidase S8/S53" evidence="6">
    <location>
        <begin position="104"/>
        <end position="333"/>
    </location>
</feature>
<keyword evidence="3" id="KW-0378">Hydrolase</keyword>
<keyword evidence="4" id="KW-0720">Serine protease</keyword>
<dbReference type="InterPro" id="IPR000209">
    <property type="entry name" value="Peptidase_S8/S53_dom"/>
</dbReference>